<reference evidence="1" key="1">
    <citation type="journal article" date="2021" name="PeerJ">
        <title>Extensive microbial diversity within the chicken gut microbiome revealed by metagenomics and culture.</title>
        <authorList>
            <person name="Gilroy R."/>
            <person name="Ravi A."/>
            <person name="Getino M."/>
            <person name="Pursley I."/>
            <person name="Horton D.L."/>
            <person name="Alikhan N.F."/>
            <person name="Baker D."/>
            <person name="Gharbi K."/>
            <person name="Hall N."/>
            <person name="Watson M."/>
            <person name="Adriaenssens E.M."/>
            <person name="Foster-Nyarko E."/>
            <person name="Jarju S."/>
            <person name="Secka A."/>
            <person name="Antonio M."/>
            <person name="Oren A."/>
            <person name="Chaudhuri R.R."/>
            <person name="La Ragione R."/>
            <person name="Hildebrand F."/>
            <person name="Pallen M.J."/>
        </authorList>
    </citation>
    <scope>NUCLEOTIDE SEQUENCE</scope>
    <source>
        <strain evidence="1">CHK188-16595</strain>
    </source>
</reference>
<protein>
    <submittedName>
        <fullName evidence="1">Ethanolamine ammonia-lyase reactivating factor EutA</fullName>
    </submittedName>
</protein>
<proteinExistence type="predicted"/>
<gene>
    <name evidence="1" type="ORF">IAA37_00530</name>
</gene>
<dbReference type="Gene3D" id="3.30.420.150">
    <property type="entry name" value="Exopolyphosphatase. Domain 2"/>
    <property type="match status" value="1"/>
</dbReference>
<dbReference type="EMBL" id="DWXN01000002">
    <property type="protein sequence ID" value="HJB74146.1"/>
    <property type="molecule type" value="Genomic_DNA"/>
</dbReference>
<dbReference type="Pfam" id="PF06277">
    <property type="entry name" value="EutA"/>
    <property type="match status" value="2"/>
</dbReference>
<comment type="caution">
    <text evidence="1">The sequence shown here is derived from an EMBL/GenBank/DDBJ whole genome shotgun (WGS) entry which is preliminary data.</text>
</comment>
<dbReference type="Gene3D" id="3.30.420.40">
    <property type="match status" value="1"/>
</dbReference>
<dbReference type="InterPro" id="IPR043129">
    <property type="entry name" value="ATPase_NBD"/>
</dbReference>
<dbReference type="PANTHER" id="PTHR32432:SF13">
    <property type="entry name" value="ETHANOLAMINE AMMONIA-LYASE REACTIVASE EUTA"/>
    <property type="match status" value="1"/>
</dbReference>
<name>A0A9D2S8R9_9FIRM</name>
<sequence length="448" mass="47099">MKSECILSAGIDIGTTTTHLILSRIGISVTGGFGTVPAAQITSKEIVYKSPVYFTPLFSNGEINGAAVAKIIEREYKAAGICAADLKSGAVIITGESACKGNSAEVLQDIAALSGDFIAAQAGSELESYLSGKGAGADKISEQTGKTVANIDVGGGTTNISVFRNGECVDTCCLHIGGRLVQTAGGGLLLVDRIKRFADENEIRISDPKKDKGNMVRLCDLFSELIFSALGFADTEIPAYLIADHRLSEKNRADILTFSGGVAACMHAEHADFAFGDIGVLLGRSLSQKIKQYECRVAERTDPIRATVIGAGQFSMEVSGSTIWYSDICFPLKNLPCVCAPNRLGGSSCALYLCGKKSPSFCEVDQMAQQIAAAAKHMVKKEIPLVVITKEDCSKALGTCLKSKLPDKYPILCIDGVTCRAGDYIDIGSPVAGGKAVPVVVKTLVFGG</sequence>
<accession>A0A9D2S8R9</accession>
<dbReference type="SUPFAM" id="SSF53067">
    <property type="entry name" value="Actin-like ATPase domain"/>
    <property type="match status" value="1"/>
</dbReference>
<dbReference type="PANTHER" id="PTHR32432">
    <property type="entry name" value="CELL DIVISION PROTEIN FTSA-RELATED"/>
    <property type="match status" value="1"/>
</dbReference>
<evidence type="ECO:0000313" key="1">
    <source>
        <dbReference type="EMBL" id="HJB74146.1"/>
    </source>
</evidence>
<dbReference type="PIRSF" id="PIRSF012293">
    <property type="entry name" value="EutA"/>
    <property type="match status" value="1"/>
</dbReference>
<dbReference type="AlphaFoldDB" id="A0A9D2S8R9"/>
<organism evidence="1 2">
    <name type="scientific">Candidatus Eubacterium faecale</name>
    <dbReference type="NCBI Taxonomy" id="2838568"/>
    <lineage>
        <taxon>Bacteria</taxon>
        <taxon>Bacillati</taxon>
        <taxon>Bacillota</taxon>
        <taxon>Clostridia</taxon>
        <taxon>Eubacteriales</taxon>
        <taxon>Eubacteriaceae</taxon>
        <taxon>Eubacterium</taxon>
    </lineage>
</organism>
<dbReference type="InterPro" id="IPR009377">
    <property type="entry name" value="EutA"/>
</dbReference>
<dbReference type="Proteomes" id="UP000823877">
    <property type="component" value="Unassembled WGS sequence"/>
</dbReference>
<evidence type="ECO:0000313" key="2">
    <source>
        <dbReference type="Proteomes" id="UP000823877"/>
    </source>
</evidence>
<dbReference type="InterPro" id="IPR050696">
    <property type="entry name" value="FtsA/MreB"/>
</dbReference>
<reference evidence="1" key="2">
    <citation type="submission" date="2021-04" db="EMBL/GenBank/DDBJ databases">
        <authorList>
            <person name="Gilroy R."/>
        </authorList>
    </citation>
    <scope>NUCLEOTIDE SEQUENCE</scope>
    <source>
        <strain evidence="1">CHK188-16595</strain>
    </source>
</reference>